<name>A0ABY8L6M2_9FLAO</name>
<keyword evidence="3" id="KW-1185">Reference proteome</keyword>
<proteinExistence type="predicted"/>
<feature type="region of interest" description="Disordered" evidence="1">
    <location>
        <begin position="1"/>
        <end position="20"/>
    </location>
</feature>
<protein>
    <submittedName>
        <fullName evidence="2">Uncharacterized protein</fullName>
    </submittedName>
</protein>
<gene>
    <name evidence="2" type="ORF">P8625_00725</name>
</gene>
<organism evidence="2 3">
    <name type="scientific">Tenacibaculum tangerinum</name>
    <dbReference type="NCBI Taxonomy" id="3038772"/>
    <lineage>
        <taxon>Bacteria</taxon>
        <taxon>Pseudomonadati</taxon>
        <taxon>Bacteroidota</taxon>
        <taxon>Flavobacteriia</taxon>
        <taxon>Flavobacteriales</taxon>
        <taxon>Flavobacteriaceae</taxon>
        <taxon>Tenacibaculum</taxon>
    </lineage>
</organism>
<dbReference type="EMBL" id="CP122539">
    <property type="protein sequence ID" value="WGH75719.1"/>
    <property type="molecule type" value="Genomic_DNA"/>
</dbReference>
<evidence type="ECO:0000313" key="3">
    <source>
        <dbReference type="Proteomes" id="UP001232001"/>
    </source>
</evidence>
<evidence type="ECO:0000256" key="1">
    <source>
        <dbReference type="SAM" id="MobiDB-lite"/>
    </source>
</evidence>
<accession>A0ABY8L6M2</accession>
<sequence>MYYGQIEKPKGHQSQSVADAVTQKMSTTGNGVGLVDNRPEVVSQRRMQILFNNSIAQSVQKKGSNMRNKDLDSPIIGTRVSQRKIIVNDTEVNKDAILDDLVSNTAGRVHTWLTSNGMTSILKRNSQDVKAEITATESNSKARKYLEANLRNQINSILAKYNSDDRTFEDNNHFESQLIQDVKLSILRLNDIVGIDHHNGQFSRTDQSGRGKALRIYRTTKRADWNTYLQSRSLAGLLHGHGGSLGQALDYFYKSKNPNNKNASNPFYDNVIFELKFTKDASNAINYDEISSGGEGGGPRSDKLTGKKEQNDILGEADSFSVNLGACRDLIVSMDPVVRRVDEMKGEDTQYSKRLMELGLKHGQYPPTNLTEMEKTELEGLRGL</sequence>
<dbReference type="Proteomes" id="UP001232001">
    <property type="component" value="Chromosome"/>
</dbReference>
<reference evidence="2 3" key="1">
    <citation type="submission" date="2023-04" db="EMBL/GenBank/DDBJ databases">
        <title>Tenacibaculum tangerinum sp. nov., isolated from sea tidal flat of South Korea.</title>
        <authorList>
            <person name="Lee S.H."/>
            <person name="Kim J.-J."/>
        </authorList>
    </citation>
    <scope>NUCLEOTIDE SEQUENCE [LARGE SCALE GENOMIC DNA]</scope>
    <source>
        <strain evidence="2 3">GRR-S3-23</strain>
    </source>
</reference>
<evidence type="ECO:0000313" key="2">
    <source>
        <dbReference type="EMBL" id="WGH75719.1"/>
    </source>
</evidence>
<dbReference type="RefSeq" id="WP_279651593.1">
    <property type="nucleotide sequence ID" value="NZ_CP122539.1"/>
</dbReference>